<evidence type="ECO:0000256" key="2">
    <source>
        <dbReference type="ARBA" id="ARBA00023015"/>
    </source>
</evidence>
<name>A0A495M0X9_9FLAO</name>
<protein>
    <submittedName>
        <fullName evidence="8">RNA polymerase sigma-70 factor (ECF subfamily)</fullName>
    </submittedName>
</protein>
<evidence type="ECO:0000256" key="1">
    <source>
        <dbReference type="ARBA" id="ARBA00010641"/>
    </source>
</evidence>
<dbReference type="SUPFAM" id="SSF88659">
    <property type="entry name" value="Sigma3 and sigma4 domains of RNA polymerase sigma factors"/>
    <property type="match status" value="1"/>
</dbReference>
<dbReference type="GO" id="GO:0003677">
    <property type="term" value="F:DNA binding"/>
    <property type="evidence" value="ECO:0007669"/>
    <property type="project" value="UniProtKB-KW"/>
</dbReference>
<dbReference type="PANTHER" id="PTHR43133">
    <property type="entry name" value="RNA POLYMERASE ECF-TYPE SIGMA FACTO"/>
    <property type="match status" value="1"/>
</dbReference>
<dbReference type="CDD" id="cd06171">
    <property type="entry name" value="Sigma70_r4"/>
    <property type="match status" value="1"/>
</dbReference>
<gene>
    <name evidence="8" type="ORF">CLV94_3049</name>
</gene>
<keyword evidence="2" id="KW-0805">Transcription regulation</keyword>
<dbReference type="EMBL" id="RBLC01000005">
    <property type="protein sequence ID" value="RKS19098.1"/>
    <property type="molecule type" value="Genomic_DNA"/>
</dbReference>
<dbReference type="SUPFAM" id="SSF88946">
    <property type="entry name" value="Sigma2 domain of RNA polymerase sigma factors"/>
    <property type="match status" value="1"/>
</dbReference>
<reference evidence="8 9" key="1">
    <citation type="submission" date="2018-10" db="EMBL/GenBank/DDBJ databases">
        <title>Genomic Encyclopedia of Archaeal and Bacterial Type Strains, Phase II (KMG-II): from individual species to whole genera.</title>
        <authorList>
            <person name="Goeker M."/>
        </authorList>
    </citation>
    <scope>NUCLEOTIDE SEQUENCE [LARGE SCALE GENOMIC DNA]</scope>
    <source>
        <strain evidence="8 9">DSM 29537</strain>
    </source>
</reference>
<dbReference type="InterPro" id="IPR013249">
    <property type="entry name" value="RNA_pol_sigma70_r4_t2"/>
</dbReference>
<proteinExistence type="inferred from homology"/>
<feature type="domain" description="RNA polymerase sigma-70 region 2" evidence="6">
    <location>
        <begin position="24"/>
        <end position="90"/>
    </location>
</feature>
<dbReference type="Gene3D" id="1.10.1740.10">
    <property type="match status" value="1"/>
</dbReference>
<evidence type="ECO:0000256" key="3">
    <source>
        <dbReference type="ARBA" id="ARBA00023082"/>
    </source>
</evidence>
<dbReference type="InterPro" id="IPR014284">
    <property type="entry name" value="RNA_pol_sigma-70_dom"/>
</dbReference>
<dbReference type="InterPro" id="IPR039425">
    <property type="entry name" value="RNA_pol_sigma-70-like"/>
</dbReference>
<dbReference type="PANTHER" id="PTHR43133:SF8">
    <property type="entry name" value="RNA POLYMERASE SIGMA FACTOR HI_1459-RELATED"/>
    <property type="match status" value="1"/>
</dbReference>
<evidence type="ECO:0000259" key="6">
    <source>
        <dbReference type="Pfam" id="PF04542"/>
    </source>
</evidence>
<comment type="similarity">
    <text evidence="1">Belongs to the sigma-70 factor family. ECF subfamily.</text>
</comment>
<dbReference type="Gene3D" id="1.10.10.10">
    <property type="entry name" value="Winged helix-like DNA-binding domain superfamily/Winged helix DNA-binding domain"/>
    <property type="match status" value="1"/>
</dbReference>
<dbReference type="NCBIfam" id="TIGR02937">
    <property type="entry name" value="sigma70-ECF"/>
    <property type="match status" value="1"/>
</dbReference>
<dbReference type="InterPro" id="IPR013324">
    <property type="entry name" value="RNA_pol_sigma_r3/r4-like"/>
</dbReference>
<keyword evidence="4" id="KW-0238">DNA-binding</keyword>
<keyword evidence="5" id="KW-0804">Transcription</keyword>
<sequence length="196" mass="23001">MAQPDDRHFIDRALAGDTQAFALLVDRYKNLVYTLALRLIKNTEEAEEAAQDTFIKVFRSLDKFKGESKFSTWMYKITYNTCLDRLKKQKAAPYAVPIDDYGPRQLAVTENILDRLDEQQRHRAIQECLKLLPGDEAFLLTLYYFEEQSLEEIAQVLGIKANNVKVKLFRCRKRLGDIIRMKLEPEMISVYERERK</sequence>
<dbReference type="InterPro" id="IPR013325">
    <property type="entry name" value="RNA_pol_sigma_r2"/>
</dbReference>
<dbReference type="GO" id="GO:0016987">
    <property type="term" value="F:sigma factor activity"/>
    <property type="evidence" value="ECO:0007669"/>
    <property type="project" value="UniProtKB-KW"/>
</dbReference>
<dbReference type="OrthoDB" id="1027298at2"/>
<evidence type="ECO:0000256" key="4">
    <source>
        <dbReference type="ARBA" id="ARBA00023125"/>
    </source>
</evidence>
<dbReference type="InterPro" id="IPR036388">
    <property type="entry name" value="WH-like_DNA-bd_sf"/>
</dbReference>
<dbReference type="Proteomes" id="UP000277579">
    <property type="component" value="Unassembled WGS sequence"/>
</dbReference>
<dbReference type="RefSeq" id="WP_121377330.1">
    <property type="nucleotide sequence ID" value="NZ_RBLC01000005.1"/>
</dbReference>
<accession>A0A495M0X9</accession>
<evidence type="ECO:0000256" key="5">
    <source>
        <dbReference type="ARBA" id="ARBA00023163"/>
    </source>
</evidence>
<dbReference type="InterPro" id="IPR007627">
    <property type="entry name" value="RNA_pol_sigma70_r2"/>
</dbReference>
<evidence type="ECO:0000313" key="9">
    <source>
        <dbReference type="Proteomes" id="UP000277579"/>
    </source>
</evidence>
<dbReference type="Pfam" id="PF08281">
    <property type="entry name" value="Sigma70_r4_2"/>
    <property type="match status" value="1"/>
</dbReference>
<organism evidence="8 9">
    <name type="scientific">Flavobacterium endophyticum</name>
    <dbReference type="NCBI Taxonomy" id="1540163"/>
    <lineage>
        <taxon>Bacteria</taxon>
        <taxon>Pseudomonadati</taxon>
        <taxon>Bacteroidota</taxon>
        <taxon>Flavobacteriia</taxon>
        <taxon>Flavobacteriales</taxon>
        <taxon>Flavobacteriaceae</taxon>
        <taxon>Flavobacterium</taxon>
    </lineage>
</organism>
<dbReference type="AlphaFoldDB" id="A0A495M0X9"/>
<dbReference type="Pfam" id="PF04542">
    <property type="entry name" value="Sigma70_r2"/>
    <property type="match status" value="1"/>
</dbReference>
<comment type="caution">
    <text evidence="8">The sequence shown here is derived from an EMBL/GenBank/DDBJ whole genome shotgun (WGS) entry which is preliminary data.</text>
</comment>
<keyword evidence="3" id="KW-0731">Sigma factor</keyword>
<evidence type="ECO:0000313" key="8">
    <source>
        <dbReference type="EMBL" id="RKS19098.1"/>
    </source>
</evidence>
<dbReference type="GO" id="GO:0006352">
    <property type="term" value="P:DNA-templated transcription initiation"/>
    <property type="evidence" value="ECO:0007669"/>
    <property type="project" value="InterPro"/>
</dbReference>
<keyword evidence="9" id="KW-1185">Reference proteome</keyword>
<evidence type="ECO:0000259" key="7">
    <source>
        <dbReference type="Pfam" id="PF08281"/>
    </source>
</evidence>
<feature type="domain" description="RNA polymerase sigma factor 70 region 4 type 2" evidence="7">
    <location>
        <begin position="123"/>
        <end position="175"/>
    </location>
</feature>